<organism evidence="1 2">
    <name type="scientific">Methylotuvimicrobium buryatense</name>
    <name type="common">Methylomicrobium buryatense</name>
    <dbReference type="NCBI Taxonomy" id="95641"/>
    <lineage>
        <taxon>Bacteria</taxon>
        <taxon>Pseudomonadati</taxon>
        <taxon>Pseudomonadota</taxon>
        <taxon>Gammaproteobacteria</taxon>
        <taxon>Methylococcales</taxon>
        <taxon>Methylococcaceae</taxon>
        <taxon>Methylotuvimicrobium</taxon>
    </lineage>
</organism>
<keyword evidence="2" id="KW-1185">Reference proteome</keyword>
<dbReference type="KEGG" id="mbur:EQU24_20140"/>
<dbReference type="STRING" id="675511.GCA_000341735_03409"/>
<dbReference type="EMBL" id="CP035467">
    <property type="protein sequence ID" value="QCW84282.1"/>
    <property type="molecule type" value="Genomic_DNA"/>
</dbReference>
<evidence type="ECO:0000313" key="2">
    <source>
        <dbReference type="Proteomes" id="UP000305881"/>
    </source>
</evidence>
<accession>A0A4P9URZ3</accession>
<evidence type="ECO:0000313" key="1">
    <source>
        <dbReference type="EMBL" id="QCW84282.1"/>
    </source>
</evidence>
<dbReference type="Proteomes" id="UP000305881">
    <property type="component" value="Chromosome"/>
</dbReference>
<reference evidence="2" key="1">
    <citation type="journal article" date="2019" name="J. Bacteriol.">
        <title>A Mutagenic Screen Identifies a TonB-Dependent Receptor Required for the Lanthanide Metal Switch in the Type I Methanotroph 'Methylotuvimicrobium buryatense' 5GB1C.</title>
        <authorList>
            <person name="Groom J.D."/>
            <person name="Ford S.M."/>
            <person name="Pesesky M.W."/>
            <person name="Lidstrom M.E."/>
        </authorList>
    </citation>
    <scope>NUCLEOTIDE SEQUENCE [LARGE SCALE GENOMIC DNA]</scope>
    <source>
        <strain evidence="2">5GB1C</strain>
    </source>
</reference>
<gene>
    <name evidence="1" type="ORF">EQU24_20140</name>
</gene>
<dbReference type="AlphaFoldDB" id="A0A4P9URZ3"/>
<dbReference type="OrthoDB" id="8527830at2"/>
<evidence type="ECO:0008006" key="3">
    <source>
        <dbReference type="Google" id="ProtNLM"/>
    </source>
</evidence>
<sequence length="112" mass="12863">MPYAIRDSAGKIIALYDTETAIDAQWLTDDEPEVLEYRHSQSLSNKVLQELEESDLELIRVLEDVVDLLIKKQVFAITELPPFAQEKLSKRQRLRSDMISLSPLIDTDEGIF</sequence>
<dbReference type="RefSeq" id="WP_014150103.1">
    <property type="nucleotide sequence ID" value="NZ_CP035467.1"/>
</dbReference>
<proteinExistence type="predicted"/>
<name>A0A4P9URZ3_METBY</name>
<protein>
    <recommendedName>
        <fullName evidence="3">Tryptophan synthase subunit beta like protein</fullName>
    </recommendedName>
</protein>